<dbReference type="PANTHER" id="PTHR43297:SF2">
    <property type="entry name" value="DIPEPTIDE TRANSPORT ATP-BINDING PROTEIN DPPD"/>
    <property type="match status" value="1"/>
</dbReference>
<comment type="subcellular location">
    <subcellularLocation>
        <location evidence="1">Cell membrane</location>
        <topology evidence="1">Peripheral membrane protein</topology>
    </subcellularLocation>
</comment>
<dbReference type="PROSITE" id="PS00211">
    <property type="entry name" value="ABC_TRANSPORTER_1"/>
    <property type="match status" value="2"/>
</dbReference>
<dbReference type="NCBIfam" id="NF007739">
    <property type="entry name" value="PRK10419.1"/>
    <property type="match status" value="2"/>
</dbReference>
<dbReference type="Proteomes" id="UP000217736">
    <property type="component" value="Chromosome"/>
</dbReference>
<proteinExistence type="inferred from homology"/>
<keyword evidence="7" id="KW-0472">Membrane</keyword>
<dbReference type="InterPro" id="IPR017871">
    <property type="entry name" value="ABC_transporter-like_CS"/>
</dbReference>
<dbReference type="InterPro" id="IPR003439">
    <property type="entry name" value="ABC_transporter-like_ATP-bd"/>
</dbReference>
<sequence length="619" mass="66111">MTALLEVKDLDVTFETSDVAVPAVRSMNYRIDAGEVVALVGESGSGKSTAAMAVVGLLPEYTDVSGSVRLHGEELLGLPDQAMSRIRGKSIGTVFQDPMSALTPVYTVGSQIAEAIEVHNRGIRRADAHKRAVELLELVGIAQPERRAKAFPHELSGGERQRVVIAIAIANDPDLLICDEPTTALDVTVQAQILDVLRTARDVTGAGVLIITHDLGVVSEFADRAIVMYAGRGVEIGTVDELYRDRRMPYTAGLLGSVPRLDAPQGTRLIPIPGAPPSVSALSPHACPFAPRCPLVIDECRSAEPDLVAVGDGHWAACIRTEDVAGRSAAEIFGASTQPDPVDADGGAAGEAAVVLRVAGLTKTFQLTKGVLLRRQVGEVRAVDGISFALEQGRTLGIVGESGSGKSTTLSQILELTAPQAGAIEILGDDVATLDAVARRRLRTKLQVVFQDPVASLDPRLPVFDVIAEPLAANGFDRRRSEDRVAELLTIVGLDRSVAGRYPTEFSGGQKQRIGIARALALQPKILLLDEPLSALDVSIQAGIINLLLDLQQRFRLSYLFVSHDLSVVKHLAHRVAVMYRGTIVEQGDNDQVFGDPQHEYTQRLLAAVPRAHPDVAGR</sequence>
<dbReference type="GO" id="GO:0005886">
    <property type="term" value="C:plasma membrane"/>
    <property type="evidence" value="ECO:0007669"/>
    <property type="project" value="UniProtKB-SubCell"/>
</dbReference>
<keyword evidence="3" id="KW-0813">Transport</keyword>
<evidence type="ECO:0000256" key="7">
    <source>
        <dbReference type="ARBA" id="ARBA00023136"/>
    </source>
</evidence>
<dbReference type="SMART" id="SM00382">
    <property type="entry name" value="AAA"/>
    <property type="match status" value="2"/>
</dbReference>
<keyword evidence="9" id="KW-1185">Reference proteome</keyword>
<dbReference type="KEGG" id="mshg:MSG_03714"/>
<evidence type="ECO:0000256" key="2">
    <source>
        <dbReference type="ARBA" id="ARBA00005417"/>
    </source>
</evidence>
<name>A0A1Z4ELP6_9MYCO</name>
<dbReference type="NCBIfam" id="NF008453">
    <property type="entry name" value="PRK11308.1"/>
    <property type="match status" value="2"/>
</dbReference>
<dbReference type="AlphaFoldDB" id="A0A1Z4ELP6"/>
<dbReference type="PROSITE" id="PS50893">
    <property type="entry name" value="ABC_TRANSPORTER_2"/>
    <property type="match status" value="2"/>
</dbReference>
<dbReference type="SUPFAM" id="SSF52540">
    <property type="entry name" value="P-loop containing nucleoside triphosphate hydrolases"/>
    <property type="match status" value="2"/>
</dbReference>
<evidence type="ECO:0000313" key="9">
    <source>
        <dbReference type="Proteomes" id="UP000217736"/>
    </source>
</evidence>
<keyword evidence="5" id="KW-0547">Nucleotide-binding</keyword>
<dbReference type="EMBL" id="AP018164">
    <property type="protein sequence ID" value="BAX93840.1"/>
    <property type="molecule type" value="Genomic_DNA"/>
</dbReference>
<gene>
    <name evidence="8" type="ORF">MSG_03714</name>
</gene>
<accession>A0A1Z4ELP6</accession>
<evidence type="ECO:0000313" key="8">
    <source>
        <dbReference type="EMBL" id="BAX93840.1"/>
    </source>
</evidence>
<keyword evidence="6 8" id="KW-0067">ATP-binding</keyword>
<comment type="similarity">
    <text evidence="2">Belongs to the ABC transporter superfamily.</text>
</comment>
<dbReference type="GO" id="GO:0015833">
    <property type="term" value="P:peptide transport"/>
    <property type="evidence" value="ECO:0007669"/>
    <property type="project" value="InterPro"/>
</dbReference>
<evidence type="ECO:0000256" key="1">
    <source>
        <dbReference type="ARBA" id="ARBA00004202"/>
    </source>
</evidence>
<dbReference type="GO" id="GO:0005524">
    <property type="term" value="F:ATP binding"/>
    <property type="evidence" value="ECO:0007669"/>
    <property type="project" value="UniProtKB-KW"/>
</dbReference>
<dbReference type="InterPro" id="IPR050388">
    <property type="entry name" value="ABC_Ni/Peptide_Import"/>
</dbReference>
<dbReference type="InterPro" id="IPR013563">
    <property type="entry name" value="Oligopep_ABC_C"/>
</dbReference>
<dbReference type="InterPro" id="IPR027417">
    <property type="entry name" value="P-loop_NTPase"/>
</dbReference>
<organism evidence="8 9">
    <name type="scientific">Mycobacterium shigaense</name>
    <dbReference type="NCBI Taxonomy" id="722731"/>
    <lineage>
        <taxon>Bacteria</taxon>
        <taxon>Bacillati</taxon>
        <taxon>Actinomycetota</taxon>
        <taxon>Actinomycetes</taxon>
        <taxon>Mycobacteriales</taxon>
        <taxon>Mycobacteriaceae</taxon>
        <taxon>Mycobacterium</taxon>
        <taxon>Mycobacterium simiae complex</taxon>
    </lineage>
</organism>
<dbReference type="NCBIfam" id="TIGR01727">
    <property type="entry name" value="oligo_HPY"/>
    <property type="match status" value="1"/>
</dbReference>
<evidence type="ECO:0000256" key="6">
    <source>
        <dbReference type="ARBA" id="ARBA00022840"/>
    </source>
</evidence>
<dbReference type="GO" id="GO:0016887">
    <property type="term" value="F:ATP hydrolysis activity"/>
    <property type="evidence" value="ECO:0007669"/>
    <property type="project" value="InterPro"/>
</dbReference>
<dbReference type="Pfam" id="PF00005">
    <property type="entry name" value="ABC_tran"/>
    <property type="match status" value="2"/>
</dbReference>
<evidence type="ECO:0000256" key="3">
    <source>
        <dbReference type="ARBA" id="ARBA00022448"/>
    </source>
</evidence>
<reference evidence="9" key="1">
    <citation type="submission" date="2017-06" db="EMBL/GenBank/DDBJ databases">
        <title>Complete Genome Sequence of Mycobacterium shigaense.</title>
        <authorList>
            <person name="Fukano H."/>
            <person name="Yoshida M."/>
            <person name="Kazumi Y."/>
            <person name="Ogura Y."/>
            <person name="Mitarai S."/>
            <person name="Hayashi T."/>
            <person name="Hoshino Y."/>
        </authorList>
    </citation>
    <scope>NUCLEOTIDE SEQUENCE [LARGE SCALE GENOMIC DNA]</scope>
    <source>
        <strain evidence="9">UN-152</strain>
    </source>
</reference>
<dbReference type="FunFam" id="3.40.50.300:FF:001659">
    <property type="entry name" value="Peptide ABC transporter ATP-binding protein"/>
    <property type="match status" value="1"/>
</dbReference>
<evidence type="ECO:0000256" key="4">
    <source>
        <dbReference type="ARBA" id="ARBA00022475"/>
    </source>
</evidence>
<dbReference type="Gene3D" id="3.40.50.300">
    <property type="entry name" value="P-loop containing nucleotide triphosphate hydrolases"/>
    <property type="match status" value="2"/>
</dbReference>
<dbReference type="CDD" id="cd03257">
    <property type="entry name" value="ABC_NikE_OppD_transporters"/>
    <property type="match status" value="2"/>
</dbReference>
<protein>
    <submittedName>
        <fullName evidence="8">Putative ABC transporter ATP-binding protein</fullName>
    </submittedName>
</protein>
<evidence type="ECO:0000256" key="5">
    <source>
        <dbReference type="ARBA" id="ARBA00022741"/>
    </source>
</evidence>
<dbReference type="PANTHER" id="PTHR43297">
    <property type="entry name" value="OLIGOPEPTIDE TRANSPORT ATP-BINDING PROTEIN APPD"/>
    <property type="match status" value="1"/>
</dbReference>
<dbReference type="InterPro" id="IPR003593">
    <property type="entry name" value="AAA+_ATPase"/>
</dbReference>
<dbReference type="OrthoDB" id="8036461at2"/>
<dbReference type="RefSeq" id="WP_096441851.1">
    <property type="nucleotide sequence ID" value="NZ_AP018164.1"/>
</dbReference>
<keyword evidence="4" id="KW-1003">Cell membrane</keyword>
<dbReference type="Pfam" id="PF08352">
    <property type="entry name" value="oligo_HPY"/>
    <property type="match status" value="2"/>
</dbReference>